<comment type="caution">
    <text evidence="1">The sequence shown here is derived from an EMBL/GenBank/DDBJ whole genome shotgun (WGS) entry which is preliminary data.</text>
</comment>
<proteinExistence type="predicted"/>
<dbReference type="InterPro" id="IPR045920">
    <property type="entry name" value="DUF6339"/>
</dbReference>
<organism evidence="1 2">
    <name type="scientific">Actinoallomurus vinaceus</name>
    <dbReference type="NCBI Taxonomy" id="1080074"/>
    <lineage>
        <taxon>Bacteria</taxon>
        <taxon>Bacillati</taxon>
        <taxon>Actinomycetota</taxon>
        <taxon>Actinomycetes</taxon>
        <taxon>Streptosporangiales</taxon>
        <taxon>Thermomonosporaceae</taxon>
        <taxon>Actinoallomurus</taxon>
    </lineage>
</organism>
<gene>
    <name evidence="1" type="ORF">GCM10023196_069170</name>
</gene>
<name>A0ABP8ULT4_9ACTN</name>
<dbReference type="Pfam" id="PF19866">
    <property type="entry name" value="DUF6339"/>
    <property type="match status" value="1"/>
</dbReference>
<dbReference type="Proteomes" id="UP001501442">
    <property type="component" value="Unassembled WGS sequence"/>
</dbReference>
<protein>
    <submittedName>
        <fullName evidence="1">Uncharacterized protein</fullName>
    </submittedName>
</protein>
<dbReference type="EMBL" id="BAABHK010000011">
    <property type="protein sequence ID" value="GAA4633078.1"/>
    <property type="molecule type" value="Genomic_DNA"/>
</dbReference>
<evidence type="ECO:0000313" key="1">
    <source>
        <dbReference type="EMBL" id="GAA4633078.1"/>
    </source>
</evidence>
<sequence>MMTLYPRLSDAEGRILLKQIRLQNVDTLARDARLDHPRIYAPTGGIPASREHLEAVAGAIRQCAKAYGYPHFIDDATGGFDRALAAVVFEDTDMAPAEAAAPEVWTYMATRLVPDVVMWRWQPKHNDKRWIGRGLVRHTFGRLWWQAYALGVAAGDGRDYALLNSLSEADLNQIFERRSIGGTPPLARALVSELADVRVAASGLARRAVVRDVTKRVCRLIPFTSFLALDEPQIRVRLHDLVTESLTALAATR</sequence>
<dbReference type="RefSeq" id="WP_345436235.1">
    <property type="nucleotide sequence ID" value="NZ_BAABHK010000011.1"/>
</dbReference>
<keyword evidence="2" id="KW-1185">Reference proteome</keyword>
<reference evidence="2" key="1">
    <citation type="journal article" date="2019" name="Int. J. Syst. Evol. Microbiol.">
        <title>The Global Catalogue of Microorganisms (GCM) 10K type strain sequencing project: providing services to taxonomists for standard genome sequencing and annotation.</title>
        <authorList>
            <consortium name="The Broad Institute Genomics Platform"/>
            <consortium name="The Broad Institute Genome Sequencing Center for Infectious Disease"/>
            <person name="Wu L."/>
            <person name="Ma J."/>
        </authorList>
    </citation>
    <scope>NUCLEOTIDE SEQUENCE [LARGE SCALE GENOMIC DNA]</scope>
    <source>
        <strain evidence="2">JCM 17939</strain>
    </source>
</reference>
<evidence type="ECO:0000313" key="2">
    <source>
        <dbReference type="Proteomes" id="UP001501442"/>
    </source>
</evidence>
<accession>A0ABP8ULT4</accession>